<evidence type="ECO:0000313" key="1">
    <source>
        <dbReference type="EMBL" id="CAJ2656785.1"/>
    </source>
</evidence>
<keyword evidence="2" id="KW-1185">Reference proteome</keyword>
<dbReference type="Proteomes" id="UP001177021">
    <property type="component" value="Unassembled WGS sequence"/>
</dbReference>
<proteinExistence type="predicted"/>
<protein>
    <submittedName>
        <fullName evidence="1">Uncharacterized protein</fullName>
    </submittedName>
</protein>
<name>A0ACB0KLE1_TRIPR</name>
<organism evidence="1 2">
    <name type="scientific">Trifolium pratense</name>
    <name type="common">Red clover</name>
    <dbReference type="NCBI Taxonomy" id="57577"/>
    <lineage>
        <taxon>Eukaryota</taxon>
        <taxon>Viridiplantae</taxon>
        <taxon>Streptophyta</taxon>
        <taxon>Embryophyta</taxon>
        <taxon>Tracheophyta</taxon>
        <taxon>Spermatophyta</taxon>
        <taxon>Magnoliopsida</taxon>
        <taxon>eudicotyledons</taxon>
        <taxon>Gunneridae</taxon>
        <taxon>Pentapetalae</taxon>
        <taxon>rosids</taxon>
        <taxon>fabids</taxon>
        <taxon>Fabales</taxon>
        <taxon>Fabaceae</taxon>
        <taxon>Papilionoideae</taxon>
        <taxon>50 kb inversion clade</taxon>
        <taxon>NPAAA clade</taxon>
        <taxon>Hologalegina</taxon>
        <taxon>IRL clade</taxon>
        <taxon>Trifolieae</taxon>
        <taxon>Trifolium</taxon>
    </lineage>
</organism>
<dbReference type="EMBL" id="CASHSV030000237">
    <property type="protein sequence ID" value="CAJ2656785.1"/>
    <property type="molecule type" value="Genomic_DNA"/>
</dbReference>
<reference evidence="1" key="1">
    <citation type="submission" date="2023-10" db="EMBL/GenBank/DDBJ databases">
        <authorList>
            <person name="Rodriguez Cubillos JULIANA M."/>
            <person name="De Vega J."/>
        </authorList>
    </citation>
    <scope>NUCLEOTIDE SEQUENCE</scope>
</reference>
<gene>
    <name evidence="1" type="ORF">MILVUS5_LOCUS23452</name>
</gene>
<evidence type="ECO:0000313" key="2">
    <source>
        <dbReference type="Proteomes" id="UP001177021"/>
    </source>
</evidence>
<accession>A0ACB0KLE1</accession>
<comment type="caution">
    <text evidence="1">The sequence shown here is derived from an EMBL/GenBank/DDBJ whole genome shotgun (WGS) entry which is preliminary data.</text>
</comment>
<sequence length="93" mass="11345">MMRTGFKSNYYTKIVLDKKWFCDFLSTRWLCVTCSPLYLVETVFGSCFMFLFFLEFLVSNYYTPLYKTLAKWVLWSINMVLIKLEHHYFLFVL</sequence>